<evidence type="ECO:0000313" key="1">
    <source>
        <dbReference type="EMBL" id="KKN65859.1"/>
    </source>
</evidence>
<dbReference type="EMBL" id="LAZR01000515">
    <property type="protein sequence ID" value="KKN65859.1"/>
    <property type="molecule type" value="Genomic_DNA"/>
</dbReference>
<proteinExistence type="predicted"/>
<protein>
    <submittedName>
        <fullName evidence="1">Uncharacterized protein</fullName>
    </submittedName>
</protein>
<reference evidence="1" key="1">
    <citation type="journal article" date="2015" name="Nature">
        <title>Complex archaea that bridge the gap between prokaryotes and eukaryotes.</title>
        <authorList>
            <person name="Spang A."/>
            <person name="Saw J.H."/>
            <person name="Jorgensen S.L."/>
            <person name="Zaremba-Niedzwiedzka K."/>
            <person name="Martijn J."/>
            <person name="Lind A.E."/>
            <person name="van Eijk R."/>
            <person name="Schleper C."/>
            <person name="Guy L."/>
            <person name="Ettema T.J."/>
        </authorList>
    </citation>
    <scope>NUCLEOTIDE SEQUENCE</scope>
</reference>
<accession>A0A0F9SFP8</accession>
<comment type="caution">
    <text evidence="1">The sequence shown here is derived from an EMBL/GenBank/DDBJ whole genome shotgun (WGS) entry which is preliminary data.</text>
</comment>
<sequence length="184" mass="20631">MKKIKVEIKGETPLLMNNPASMIEEAVGNVKKAVRMKTRTRAEVEKEADKLAYKKSNGELYISSEAIKGSLVGASSWKKIGKYSAKPIIAGGVQIVPSQVGLGIKKYSLDIRTVVIQRNRVVKVRPKIDNWKVSFEIEYDETLIGNPEIIKEILEEAGKRVGLLDFRPQKTGNFGKFKITKWVE</sequence>
<organism evidence="1">
    <name type="scientific">marine sediment metagenome</name>
    <dbReference type="NCBI Taxonomy" id="412755"/>
    <lineage>
        <taxon>unclassified sequences</taxon>
        <taxon>metagenomes</taxon>
        <taxon>ecological metagenomes</taxon>
    </lineage>
</organism>
<dbReference type="AlphaFoldDB" id="A0A0F9SFP8"/>
<name>A0A0F9SFP8_9ZZZZ</name>
<gene>
    <name evidence="1" type="ORF">LCGC14_0477950</name>
</gene>